<dbReference type="AlphaFoldDB" id="A0A3N0BX70"/>
<organism evidence="2 3">
    <name type="scientific">Pedobacter jejuensis</name>
    <dbReference type="NCBI Taxonomy" id="1268550"/>
    <lineage>
        <taxon>Bacteria</taxon>
        <taxon>Pseudomonadati</taxon>
        <taxon>Bacteroidota</taxon>
        <taxon>Sphingobacteriia</taxon>
        <taxon>Sphingobacteriales</taxon>
        <taxon>Sphingobacteriaceae</taxon>
        <taxon>Pedobacter</taxon>
    </lineage>
</organism>
<gene>
    <name evidence="2" type="ORF">D7004_09280</name>
</gene>
<dbReference type="Pfam" id="PF00535">
    <property type="entry name" value="Glycos_transf_2"/>
    <property type="match status" value="1"/>
</dbReference>
<dbReference type="GO" id="GO:0016758">
    <property type="term" value="F:hexosyltransferase activity"/>
    <property type="evidence" value="ECO:0007669"/>
    <property type="project" value="UniProtKB-ARBA"/>
</dbReference>
<dbReference type="RefSeq" id="WP_123205588.1">
    <property type="nucleotide sequence ID" value="NZ_RBEE01000012.1"/>
</dbReference>
<dbReference type="PANTHER" id="PTHR22916:SF3">
    <property type="entry name" value="UDP-GLCNAC:BETAGAL BETA-1,3-N-ACETYLGLUCOSAMINYLTRANSFERASE-LIKE PROTEIN 1"/>
    <property type="match status" value="1"/>
</dbReference>
<evidence type="ECO:0000259" key="1">
    <source>
        <dbReference type="Pfam" id="PF00535"/>
    </source>
</evidence>
<dbReference type="EMBL" id="RBEE01000012">
    <property type="protein sequence ID" value="RNL54271.1"/>
    <property type="molecule type" value="Genomic_DNA"/>
</dbReference>
<keyword evidence="3" id="KW-1185">Reference proteome</keyword>
<dbReference type="Proteomes" id="UP000274046">
    <property type="component" value="Unassembled WGS sequence"/>
</dbReference>
<dbReference type="Gene3D" id="3.90.550.10">
    <property type="entry name" value="Spore Coat Polysaccharide Biosynthesis Protein SpsA, Chain A"/>
    <property type="match status" value="1"/>
</dbReference>
<evidence type="ECO:0000313" key="3">
    <source>
        <dbReference type="Proteomes" id="UP000274046"/>
    </source>
</evidence>
<reference evidence="2 3" key="1">
    <citation type="submission" date="2018-10" db="EMBL/GenBank/DDBJ databases">
        <title>Genome sequencing of Pedobacter jejuensis TNB23.</title>
        <authorList>
            <person name="Cho Y.-J."/>
            <person name="Cho A."/>
            <person name="Kim O.-S."/>
        </authorList>
    </citation>
    <scope>NUCLEOTIDE SEQUENCE [LARGE SCALE GENOMIC DNA]</scope>
    <source>
        <strain evidence="2 3">TNB23</strain>
    </source>
</reference>
<feature type="domain" description="Glycosyltransferase 2-like" evidence="1">
    <location>
        <begin position="4"/>
        <end position="108"/>
    </location>
</feature>
<dbReference type="InterPro" id="IPR001173">
    <property type="entry name" value="Glyco_trans_2-like"/>
</dbReference>
<comment type="caution">
    <text evidence="2">The sequence shown here is derived from an EMBL/GenBank/DDBJ whole genome shotgun (WGS) entry which is preliminary data.</text>
</comment>
<evidence type="ECO:0000313" key="2">
    <source>
        <dbReference type="EMBL" id="RNL54271.1"/>
    </source>
</evidence>
<dbReference type="SUPFAM" id="SSF53448">
    <property type="entry name" value="Nucleotide-diphospho-sugar transferases"/>
    <property type="match status" value="1"/>
</dbReference>
<dbReference type="PANTHER" id="PTHR22916">
    <property type="entry name" value="GLYCOSYLTRANSFERASE"/>
    <property type="match status" value="1"/>
</dbReference>
<dbReference type="OrthoDB" id="9788101at2"/>
<name>A0A3N0BX70_9SPHI</name>
<protein>
    <submittedName>
        <fullName evidence="2">Glycosyltransferase</fullName>
    </submittedName>
</protein>
<accession>A0A3N0BX70</accession>
<dbReference type="InterPro" id="IPR029044">
    <property type="entry name" value="Nucleotide-diphossugar_trans"/>
</dbReference>
<proteinExistence type="predicted"/>
<sequence>MKISIITVVYNGTTYIKDCIESVISQTYKNIEYIVIDGNSTDGTQLIIEQYQKQIARYVSEKDSGLYDALNKGISLATGDIIGILNADDLFATENVVAQIATIFAKNPSIEAVYGNLNYIHPFNKNVIRQWKI</sequence>
<keyword evidence="2" id="KW-0808">Transferase</keyword>